<comment type="caution">
    <text evidence="1">The sequence shown here is derived from an EMBL/GenBank/DDBJ whole genome shotgun (WGS) entry which is preliminary data.</text>
</comment>
<dbReference type="Proteomes" id="UP000796761">
    <property type="component" value="Unassembled WGS sequence"/>
</dbReference>
<organism evidence="1 2">
    <name type="scientific">Zosterops borbonicus</name>
    <dbReference type="NCBI Taxonomy" id="364589"/>
    <lineage>
        <taxon>Eukaryota</taxon>
        <taxon>Metazoa</taxon>
        <taxon>Chordata</taxon>
        <taxon>Craniata</taxon>
        <taxon>Vertebrata</taxon>
        <taxon>Euteleostomi</taxon>
        <taxon>Archelosauria</taxon>
        <taxon>Archosauria</taxon>
        <taxon>Dinosauria</taxon>
        <taxon>Saurischia</taxon>
        <taxon>Theropoda</taxon>
        <taxon>Coelurosauria</taxon>
        <taxon>Aves</taxon>
        <taxon>Neognathae</taxon>
        <taxon>Neoaves</taxon>
        <taxon>Telluraves</taxon>
        <taxon>Australaves</taxon>
        <taxon>Passeriformes</taxon>
        <taxon>Sylvioidea</taxon>
        <taxon>Zosteropidae</taxon>
        <taxon>Zosterops</taxon>
    </lineage>
</organism>
<evidence type="ECO:0000313" key="2">
    <source>
        <dbReference type="Proteomes" id="UP000796761"/>
    </source>
</evidence>
<protein>
    <recommendedName>
        <fullName evidence="3">Rna-directed dna polymerase from mobile element jockey-like</fullName>
    </recommendedName>
</protein>
<dbReference type="EMBL" id="SWJQ01000460">
    <property type="protein sequence ID" value="TRZ14108.1"/>
    <property type="molecule type" value="Genomic_DNA"/>
</dbReference>
<reference evidence="1" key="1">
    <citation type="submission" date="2019-04" db="EMBL/GenBank/DDBJ databases">
        <title>Genome assembly of Zosterops borbonicus 15179.</title>
        <authorList>
            <person name="Leroy T."/>
            <person name="Anselmetti Y."/>
            <person name="Tilak M.-K."/>
            <person name="Nabholz B."/>
        </authorList>
    </citation>
    <scope>NUCLEOTIDE SEQUENCE</scope>
    <source>
        <strain evidence="1">HGM_15179</strain>
        <tissue evidence="1">Muscle</tissue>
    </source>
</reference>
<evidence type="ECO:0000313" key="1">
    <source>
        <dbReference type="EMBL" id="TRZ14108.1"/>
    </source>
</evidence>
<name>A0A8K1G9L9_9PASS</name>
<evidence type="ECO:0008006" key="3">
    <source>
        <dbReference type="Google" id="ProtNLM"/>
    </source>
</evidence>
<dbReference type="OrthoDB" id="9396613at2759"/>
<accession>A0A8K1G9L9</accession>
<dbReference type="AlphaFoldDB" id="A0A8K1G9L9"/>
<keyword evidence="2" id="KW-1185">Reference proteome</keyword>
<sequence>MLQDKRRFTDEIYLDFCDIFHMDPFNILLSKLERDGFDEWTRIKCSPCKFADDLKLSDAGDISEGQDAIQRDLDKLEKWTHGNLMSYNKTKCMVLHVGLDNPRYQAGG</sequence>
<proteinExistence type="predicted"/>
<gene>
    <name evidence="1" type="ORF">HGM15179_013004</name>
</gene>